<dbReference type="CDD" id="cd02440">
    <property type="entry name" value="AdoMet_MTases"/>
    <property type="match status" value="1"/>
</dbReference>
<reference evidence="6 7" key="1">
    <citation type="submission" date="2023-12" db="EMBL/GenBank/DDBJ databases">
        <title>Description of new species of Mycobacterium terrae complex isolated from sewage at the Sao Paulo Zoological Park Foundation in Brazil.</title>
        <authorList>
            <person name="Romagnoli C.L."/>
            <person name="Conceicao E.C."/>
            <person name="Machado E."/>
            <person name="Barreto L.B.P.F."/>
            <person name="Sharma A."/>
            <person name="Silva N.M."/>
            <person name="Marques L.E."/>
            <person name="Juliana M.A."/>
            <person name="Lourenco M.C.S."/>
            <person name="Digiampietri L.A."/>
            <person name="Suffys P.N."/>
            <person name="Viana-Niero C."/>
        </authorList>
    </citation>
    <scope>NUCLEOTIDE SEQUENCE [LARGE SCALE GENOMIC DNA]</scope>
    <source>
        <strain evidence="6 7">MYC098</strain>
    </source>
</reference>
<dbReference type="NCBIfam" id="NF040660">
    <property type="entry name" value="mycolic_MTase"/>
    <property type="match status" value="1"/>
</dbReference>
<keyword evidence="5" id="KW-0443">Lipid metabolism</keyword>
<dbReference type="InterPro" id="IPR050723">
    <property type="entry name" value="CFA/CMAS"/>
</dbReference>
<keyword evidence="3" id="KW-0808">Transferase</keyword>
<dbReference type="GO" id="GO:0008168">
    <property type="term" value="F:methyltransferase activity"/>
    <property type="evidence" value="ECO:0007669"/>
    <property type="project" value="UniProtKB-KW"/>
</dbReference>
<dbReference type="PANTHER" id="PTHR43667:SF1">
    <property type="entry name" value="CYCLOPROPANE-FATTY-ACYL-PHOSPHOLIPID SYNTHASE"/>
    <property type="match status" value="1"/>
</dbReference>
<evidence type="ECO:0000313" key="7">
    <source>
        <dbReference type="Proteomes" id="UP001299596"/>
    </source>
</evidence>
<evidence type="ECO:0000256" key="5">
    <source>
        <dbReference type="ARBA" id="ARBA00023098"/>
    </source>
</evidence>
<dbReference type="InterPro" id="IPR047672">
    <property type="entry name" value="CMAS_actinobact"/>
</dbReference>
<dbReference type="GO" id="GO:0032259">
    <property type="term" value="P:methylation"/>
    <property type="evidence" value="ECO:0007669"/>
    <property type="project" value="UniProtKB-KW"/>
</dbReference>
<evidence type="ECO:0000313" key="6">
    <source>
        <dbReference type="EMBL" id="MEB3019919.1"/>
    </source>
</evidence>
<dbReference type="PIRSF" id="PIRSF003085">
    <property type="entry name" value="CMAS"/>
    <property type="match status" value="1"/>
</dbReference>
<dbReference type="InterPro" id="IPR003333">
    <property type="entry name" value="CMAS"/>
</dbReference>
<evidence type="ECO:0000256" key="2">
    <source>
        <dbReference type="ARBA" id="ARBA00022603"/>
    </source>
</evidence>
<comment type="caution">
    <text evidence="6">The sequence shown here is derived from an EMBL/GenBank/DDBJ whole genome shotgun (WGS) entry which is preliminary data.</text>
</comment>
<keyword evidence="7" id="KW-1185">Reference proteome</keyword>
<organism evidence="6 7">
    <name type="scientific">[Mycobacterium] crassicus</name>
    <dbReference type="NCBI Taxonomy" id="2872309"/>
    <lineage>
        <taxon>Bacteria</taxon>
        <taxon>Bacillati</taxon>
        <taxon>Actinomycetota</taxon>
        <taxon>Actinomycetes</taxon>
        <taxon>Mycobacteriales</taxon>
        <taxon>Mycobacteriaceae</taxon>
        <taxon>Mycolicibacter</taxon>
    </lineage>
</organism>
<accession>A0ABU5XD57</accession>
<keyword evidence="4" id="KW-0949">S-adenosyl-L-methionine</keyword>
<dbReference type="Pfam" id="PF02353">
    <property type="entry name" value="CMAS"/>
    <property type="match status" value="1"/>
</dbReference>
<evidence type="ECO:0000256" key="1">
    <source>
        <dbReference type="ARBA" id="ARBA00010815"/>
    </source>
</evidence>
<dbReference type="RefSeq" id="WP_255612704.1">
    <property type="nucleotide sequence ID" value="NZ_JAYJJR010000001.1"/>
</dbReference>
<gene>
    <name evidence="6" type="ORF">K6T79_02530</name>
</gene>
<evidence type="ECO:0000256" key="4">
    <source>
        <dbReference type="ARBA" id="ARBA00022691"/>
    </source>
</evidence>
<sequence>MPEFEPKYAELQSIYDISNEFFELFLGPTMGYTCGFYEQPDTTRDAAQNAKFDLALGKLGLQPGMTLLDIGCGWGGGMRRALEVFDVNVVGLTLSERQREYATAKLADVPTRRTVQVRLQGWEEFDEPVDRIVCIGAFEHFGHNRYRAFFDMAYRVLPADGAMLLHTITAITQDDAQRLGLPLTMSMARFNRFVMTEVFPGGQLPTMAMVADRAIEAGFIVTRAHEIGTNYVRTLQDWAAALATNKDRAIAAQSQEVYDRYDKYLNGCVKLFRDGYASVHQYTLEKARRR</sequence>
<dbReference type="InterPro" id="IPR029063">
    <property type="entry name" value="SAM-dependent_MTases_sf"/>
</dbReference>
<dbReference type="EMBL" id="JAYJJR010000001">
    <property type="protein sequence ID" value="MEB3019919.1"/>
    <property type="molecule type" value="Genomic_DNA"/>
</dbReference>
<protein>
    <submittedName>
        <fullName evidence="6">Cyclopropane mycolic acid synthase family methyltransferase</fullName>
    </submittedName>
</protein>
<dbReference type="Gene3D" id="3.40.50.150">
    <property type="entry name" value="Vaccinia Virus protein VP39"/>
    <property type="match status" value="1"/>
</dbReference>
<proteinExistence type="inferred from homology"/>
<evidence type="ECO:0000256" key="3">
    <source>
        <dbReference type="ARBA" id="ARBA00022679"/>
    </source>
</evidence>
<dbReference type="SUPFAM" id="SSF53335">
    <property type="entry name" value="S-adenosyl-L-methionine-dependent methyltransferases"/>
    <property type="match status" value="1"/>
</dbReference>
<name>A0ABU5XD57_9MYCO</name>
<comment type="similarity">
    <text evidence="1">Belongs to the CFA/CMAS family.</text>
</comment>
<keyword evidence="2 6" id="KW-0489">Methyltransferase</keyword>
<dbReference type="PANTHER" id="PTHR43667">
    <property type="entry name" value="CYCLOPROPANE-FATTY-ACYL-PHOSPHOLIPID SYNTHASE"/>
    <property type="match status" value="1"/>
</dbReference>
<dbReference type="Proteomes" id="UP001299596">
    <property type="component" value="Unassembled WGS sequence"/>
</dbReference>